<evidence type="ECO:0000259" key="6">
    <source>
        <dbReference type="Pfam" id="PF25371"/>
    </source>
</evidence>
<evidence type="ECO:0000256" key="2">
    <source>
        <dbReference type="ARBA" id="ARBA00022603"/>
    </source>
</evidence>
<protein>
    <submittedName>
        <fullName evidence="7">Class I SAM-dependent methyltransferase</fullName>
    </submittedName>
</protein>
<dbReference type="GO" id="GO:0008168">
    <property type="term" value="F:methyltransferase activity"/>
    <property type="evidence" value="ECO:0007669"/>
    <property type="project" value="UniProtKB-KW"/>
</dbReference>
<accession>A0AAE2RC75</accession>
<dbReference type="EMBL" id="JACXXJ020000003">
    <property type="protein sequence ID" value="MBF2713966.1"/>
    <property type="molecule type" value="Genomic_DNA"/>
</dbReference>
<dbReference type="InterPro" id="IPR029063">
    <property type="entry name" value="SAM-dependent_MTases_sf"/>
</dbReference>
<dbReference type="AlphaFoldDB" id="A0AAE2RC75"/>
<dbReference type="GO" id="GO:0032259">
    <property type="term" value="P:methylation"/>
    <property type="evidence" value="ECO:0007669"/>
    <property type="project" value="UniProtKB-KW"/>
</dbReference>
<name>A0AAE2RC75_AGRVI</name>
<proteinExistence type="inferred from homology"/>
<comment type="similarity">
    <text evidence="1">Belongs to the CFA/CMAS family.</text>
</comment>
<dbReference type="Pfam" id="PF25371">
    <property type="entry name" value="DUF7884"/>
    <property type="match status" value="1"/>
</dbReference>
<dbReference type="PIRSF" id="PIRSF003085">
    <property type="entry name" value="CMAS"/>
    <property type="match status" value="1"/>
</dbReference>
<reference evidence="7" key="1">
    <citation type="submission" date="2020-11" db="EMBL/GenBank/DDBJ databases">
        <title>Agrobacterium vitis strain K377 genome.</title>
        <authorList>
            <person name="Xi H."/>
        </authorList>
    </citation>
    <scope>NUCLEOTIDE SEQUENCE</scope>
    <source>
        <strain evidence="7">K377</strain>
    </source>
</reference>
<evidence type="ECO:0000256" key="5">
    <source>
        <dbReference type="ARBA" id="ARBA00023098"/>
    </source>
</evidence>
<sequence length="418" mass="47860">MSSFFTRFMSHHIKVGNLIVITCDGHHTRIGDESGKPIVIRFADRATQRSIMFNPELALGEAFMDGKLCIEQGTIYELLELVFQNTGVDRLTGVARFMRRFTRLKRRIHQYNPVGRSKSNVAHHYDLDGSLYRLFLDSDSQYSCAYFEGRGSSLEEAQLAKKRHLAAKLLIEPEHRVLDIGSGWGGLGLYLSEMTQADVTGVTLSQHQHAISNGRAKDIASSRRPRFLLQDYRDIKQQFDRIVSVGMFEHVGIGHFDEFFAKIRALLKPDGVMLLHSIGVFDGPSHTNPWIQKYIFPGGYIPSLSEVLAAIERQGLVVCDIEILRLHYAETLKAWRERFLARRDEAVALYDERFARMWEFYLASSETAFRYQGMMVFQIQLARDQSAAPLRRDYIHAAESRLRELEICKPVPLSRVAE</sequence>
<dbReference type="Pfam" id="PF02353">
    <property type="entry name" value="CMAS"/>
    <property type="match status" value="1"/>
</dbReference>
<keyword evidence="4" id="KW-0949">S-adenosyl-L-methionine</keyword>
<organism evidence="7 8">
    <name type="scientific">Agrobacterium vitis</name>
    <name type="common">Rhizobium vitis</name>
    <dbReference type="NCBI Taxonomy" id="373"/>
    <lineage>
        <taxon>Bacteria</taxon>
        <taxon>Pseudomonadati</taxon>
        <taxon>Pseudomonadota</taxon>
        <taxon>Alphaproteobacteria</taxon>
        <taxon>Hyphomicrobiales</taxon>
        <taxon>Rhizobiaceae</taxon>
        <taxon>Rhizobium/Agrobacterium group</taxon>
        <taxon>Agrobacterium</taxon>
    </lineage>
</organism>
<dbReference type="InterPro" id="IPR003333">
    <property type="entry name" value="CMAS"/>
</dbReference>
<dbReference type="Gene3D" id="3.40.50.150">
    <property type="entry name" value="Vaccinia Virus protein VP39"/>
    <property type="match status" value="1"/>
</dbReference>
<comment type="caution">
    <text evidence="7">The sequence shown here is derived from an EMBL/GenBank/DDBJ whole genome shotgun (WGS) entry which is preliminary data.</text>
</comment>
<dbReference type="PANTHER" id="PTHR43667">
    <property type="entry name" value="CYCLOPROPANE-FATTY-ACYL-PHOSPHOLIPID SYNTHASE"/>
    <property type="match status" value="1"/>
</dbReference>
<gene>
    <name evidence="7" type="ORF">IEI95_006775</name>
</gene>
<evidence type="ECO:0000256" key="1">
    <source>
        <dbReference type="ARBA" id="ARBA00010815"/>
    </source>
</evidence>
<dbReference type="SUPFAM" id="SSF53335">
    <property type="entry name" value="S-adenosyl-L-methionine-dependent methyltransferases"/>
    <property type="match status" value="1"/>
</dbReference>
<keyword evidence="3" id="KW-0808">Transferase</keyword>
<dbReference type="PANTHER" id="PTHR43667:SF1">
    <property type="entry name" value="CYCLOPROPANE-FATTY-ACYL-PHOSPHOLIPID SYNTHASE"/>
    <property type="match status" value="1"/>
</dbReference>
<evidence type="ECO:0000313" key="7">
    <source>
        <dbReference type="EMBL" id="MBF2713966.1"/>
    </source>
</evidence>
<dbReference type="Proteomes" id="UP000655037">
    <property type="component" value="Unassembled WGS sequence"/>
</dbReference>
<dbReference type="GO" id="GO:0008610">
    <property type="term" value="P:lipid biosynthetic process"/>
    <property type="evidence" value="ECO:0007669"/>
    <property type="project" value="InterPro"/>
</dbReference>
<dbReference type="RefSeq" id="WP_194416174.1">
    <property type="nucleotide sequence ID" value="NZ_JACXXJ020000003.1"/>
</dbReference>
<evidence type="ECO:0000256" key="3">
    <source>
        <dbReference type="ARBA" id="ARBA00022679"/>
    </source>
</evidence>
<dbReference type="InterPro" id="IPR057206">
    <property type="entry name" value="DUF7884"/>
</dbReference>
<keyword evidence="2 7" id="KW-0489">Methyltransferase</keyword>
<dbReference type="CDD" id="cd02440">
    <property type="entry name" value="AdoMet_MTases"/>
    <property type="match status" value="1"/>
</dbReference>
<dbReference type="InterPro" id="IPR050723">
    <property type="entry name" value="CFA/CMAS"/>
</dbReference>
<feature type="domain" description="DUF7884" evidence="6">
    <location>
        <begin position="20"/>
        <end position="86"/>
    </location>
</feature>
<keyword evidence="5" id="KW-0443">Lipid metabolism</keyword>
<evidence type="ECO:0000256" key="4">
    <source>
        <dbReference type="ARBA" id="ARBA00022691"/>
    </source>
</evidence>
<evidence type="ECO:0000313" key="8">
    <source>
        <dbReference type="Proteomes" id="UP000655037"/>
    </source>
</evidence>